<dbReference type="Proteomes" id="UP000650466">
    <property type="component" value="Unassembled WGS sequence"/>
</dbReference>
<gene>
    <name evidence="1" type="ORF">ICC18_27830</name>
</gene>
<evidence type="ECO:0000313" key="1">
    <source>
        <dbReference type="EMBL" id="MBD0383890.1"/>
    </source>
</evidence>
<accession>A0A926QLQ6</accession>
<dbReference type="AlphaFoldDB" id="A0A926QLQ6"/>
<reference evidence="1" key="1">
    <citation type="submission" date="2020-09" db="EMBL/GenBank/DDBJ databases">
        <title>Draft Genome Sequence of Paenibacillus sp. WST5.</title>
        <authorList>
            <person name="Bao Z."/>
        </authorList>
    </citation>
    <scope>NUCLEOTIDE SEQUENCE</scope>
    <source>
        <strain evidence="1">WST5</strain>
    </source>
</reference>
<comment type="caution">
    <text evidence="1">The sequence shown here is derived from an EMBL/GenBank/DDBJ whole genome shotgun (WGS) entry which is preliminary data.</text>
</comment>
<keyword evidence="2" id="KW-1185">Reference proteome</keyword>
<organism evidence="1 2">
    <name type="scientific">Paenibacillus sedimenti</name>
    <dbReference type="NCBI Taxonomy" id="2770274"/>
    <lineage>
        <taxon>Bacteria</taxon>
        <taxon>Bacillati</taxon>
        <taxon>Bacillota</taxon>
        <taxon>Bacilli</taxon>
        <taxon>Bacillales</taxon>
        <taxon>Paenibacillaceae</taxon>
        <taxon>Paenibacillus</taxon>
    </lineage>
</organism>
<proteinExistence type="predicted"/>
<evidence type="ECO:0000313" key="2">
    <source>
        <dbReference type="Proteomes" id="UP000650466"/>
    </source>
</evidence>
<dbReference type="EMBL" id="JACVVD010000013">
    <property type="protein sequence ID" value="MBD0383890.1"/>
    <property type="molecule type" value="Genomic_DNA"/>
</dbReference>
<sequence>MFTLTEIYNLVLAKHYEVEWDTQESLEDAYSTYLELSSSQQAQFDSLVDHALGQCKSDIINCFPENRNSSLEMVIQAQVENDIMEKLVKIFQGYIID</sequence>
<dbReference type="RefSeq" id="WP_188177659.1">
    <property type="nucleotide sequence ID" value="NZ_JACVVD010000013.1"/>
</dbReference>
<name>A0A926QLQ6_9BACL</name>
<protein>
    <submittedName>
        <fullName evidence="1">Uncharacterized protein</fullName>
    </submittedName>
</protein>